<keyword evidence="6" id="KW-1185">Reference proteome</keyword>
<dbReference type="InterPro" id="IPR036265">
    <property type="entry name" value="HIT-like_sf"/>
</dbReference>
<dbReference type="PRINTS" id="PR00332">
    <property type="entry name" value="HISTRIAD"/>
</dbReference>
<dbReference type="InterPro" id="IPR011146">
    <property type="entry name" value="HIT-like"/>
</dbReference>
<dbReference type="PANTHER" id="PTHR42997">
    <property type="entry name" value="HIT FAMILY HYDROLASE"/>
    <property type="match status" value="1"/>
</dbReference>
<dbReference type="PANTHER" id="PTHR42997:SF1">
    <property type="entry name" value="AP-4-A PHOSPHORYLASE"/>
    <property type="match status" value="1"/>
</dbReference>
<proteinExistence type="predicted"/>
<dbReference type="GO" id="GO:0003824">
    <property type="term" value="F:catalytic activity"/>
    <property type="evidence" value="ECO:0007669"/>
    <property type="project" value="InterPro"/>
</dbReference>
<dbReference type="KEGG" id="tjr:TherJR_0437"/>
<name>D5XAZ9_THEPJ</name>
<dbReference type="InterPro" id="IPR001310">
    <property type="entry name" value="Histidine_triad_HIT"/>
</dbReference>
<dbReference type="eggNOG" id="COG0537">
    <property type="taxonomic scope" value="Bacteria"/>
</dbReference>
<feature type="domain" description="HIT" evidence="4">
    <location>
        <begin position="16"/>
        <end position="120"/>
    </location>
</feature>
<dbReference type="Pfam" id="PF01230">
    <property type="entry name" value="HIT"/>
    <property type="match status" value="1"/>
</dbReference>
<dbReference type="AlphaFoldDB" id="D5XAZ9"/>
<sequence>MVNNFYLNPNWRWLTITCPFCNRTDQILQNSLAFAIFDKYPVNKGHLLIIPKRHFSNYFDATPEEVHSLWALVEEGKSYLDTNFQPDGYNIGINVGTAAGQTVMHLHIHLIPRYRGDIDNPTGGVRGVIPHKRVYTVEGGS</sequence>
<accession>D5XAZ9</accession>
<organism evidence="5 6">
    <name type="scientific">Thermincola potens (strain JR)</name>
    <dbReference type="NCBI Taxonomy" id="635013"/>
    <lineage>
        <taxon>Bacteria</taxon>
        <taxon>Bacillati</taxon>
        <taxon>Bacillota</taxon>
        <taxon>Clostridia</taxon>
        <taxon>Eubacteriales</taxon>
        <taxon>Thermincolaceae</taxon>
        <taxon>Thermincola</taxon>
    </lineage>
</organism>
<feature type="active site" description="Tele-AMP-histidine intermediate" evidence="1">
    <location>
        <position position="107"/>
    </location>
</feature>
<feature type="short sequence motif" description="Histidine triad motif" evidence="2 3">
    <location>
        <begin position="105"/>
        <end position="109"/>
    </location>
</feature>
<dbReference type="Gene3D" id="3.30.428.10">
    <property type="entry name" value="HIT-like"/>
    <property type="match status" value="1"/>
</dbReference>
<dbReference type="InterPro" id="IPR019808">
    <property type="entry name" value="Histidine_triad_CS"/>
</dbReference>
<gene>
    <name evidence="5" type="ordered locus">TherJR_0437</name>
</gene>
<dbReference type="PROSITE" id="PS51084">
    <property type="entry name" value="HIT_2"/>
    <property type="match status" value="1"/>
</dbReference>
<dbReference type="PROSITE" id="PS00892">
    <property type="entry name" value="HIT_1"/>
    <property type="match status" value="1"/>
</dbReference>
<evidence type="ECO:0000259" key="4">
    <source>
        <dbReference type="PROSITE" id="PS51084"/>
    </source>
</evidence>
<dbReference type="RefSeq" id="WP_013119342.1">
    <property type="nucleotide sequence ID" value="NC_014152.1"/>
</dbReference>
<dbReference type="EMBL" id="CP002028">
    <property type="protein sequence ID" value="ADG81319.1"/>
    <property type="molecule type" value="Genomic_DNA"/>
</dbReference>
<protein>
    <submittedName>
        <fullName evidence="5">Histidine triad (HIT) protein</fullName>
    </submittedName>
</protein>
<evidence type="ECO:0000256" key="1">
    <source>
        <dbReference type="PIRSR" id="PIRSR601310-1"/>
    </source>
</evidence>
<evidence type="ECO:0000256" key="3">
    <source>
        <dbReference type="PROSITE-ProRule" id="PRU00464"/>
    </source>
</evidence>
<reference evidence="5 6" key="1">
    <citation type="submission" date="2010-05" db="EMBL/GenBank/DDBJ databases">
        <title>Complete sequence of Thermincola sp. JR.</title>
        <authorList>
            <consortium name="US DOE Joint Genome Institute"/>
            <person name="Lucas S."/>
            <person name="Copeland A."/>
            <person name="Lapidus A."/>
            <person name="Cheng J.-F."/>
            <person name="Bruce D."/>
            <person name="Goodwin L."/>
            <person name="Pitluck S."/>
            <person name="Chertkov O."/>
            <person name="Detter J.C."/>
            <person name="Han C."/>
            <person name="Tapia R."/>
            <person name="Land M."/>
            <person name="Hauser L."/>
            <person name="Kyrpides N."/>
            <person name="Mikhailova N."/>
            <person name="Hazen T.C."/>
            <person name="Woyke T."/>
        </authorList>
    </citation>
    <scope>NUCLEOTIDE SEQUENCE [LARGE SCALE GENOMIC DNA]</scope>
    <source>
        <strain evidence="5 6">JR</strain>
    </source>
</reference>
<dbReference type="SUPFAM" id="SSF54197">
    <property type="entry name" value="HIT-like"/>
    <property type="match status" value="1"/>
</dbReference>
<dbReference type="InterPro" id="IPR052908">
    <property type="entry name" value="AP-4-A_phosphorylase"/>
</dbReference>
<dbReference type="STRING" id="635013.TherJR_0437"/>
<evidence type="ECO:0000313" key="6">
    <source>
        <dbReference type="Proteomes" id="UP000002377"/>
    </source>
</evidence>
<evidence type="ECO:0000313" key="5">
    <source>
        <dbReference type="EMBL" id="ADG81319.1"/>
    </source>
</evidence>
<dbReference type="HOGENOM" id="CLU_056776_5_1_9"/>
<dbReference type="Proteomes" id="UP000002377">
    <property type="component" value="Chromosome"/>
</dbReference>
<evidence type="ECO:0000256" key="2">
    <source>
        <dbReference type="PIRSR" id="PIRSR601310-3"/>
    </source>
</evidence>